<dbReference type="InterPro" id="IPR020846">
    <property type="entry name" value="MFS_dom"/>
</dbReference>
<evidence type="ECO:0000256" key="2">
    <source>
        <dbReference type="ARBA" id="ARBA00022475"/>
    </source>
</evidence>
<dbReference type="InterPro" id="IPR011701">
    <property type="entry name" value="MFS"/>
</dbReference>
<dbReference type="AlphaFoldDB" id="A0A291Q6Z3"/>
<keyword evidence="9" id="KW-1185">Reference proteome</keyword>
<feature type="transmembrane region" description="Helical" evidence="6">
    <location>
        <begin position="69"/>
        <end position="88"/>
    </location>
</feature>
<dbReference type="Pfam" id="PF07690">
    <property type="entry name" value="MFS_1"/>
    <property type="match status" value="1"/>
</dbReference>
<keyword evidence="4 6" id="KW-1133">Transmembrane helix</keyword>
<name>A0A291Q6Z3_9ACTN</name>
<feature type="domain" description="Major facilitator superfamily (MFS) profile" evidence="7">
    <location>
        <begin position="1"/>
        <end position="407"/>
    </location>
</feature>
<evidence type="ECO:0000256" key="1">
    <source>
        <dbReference type="ARBA" id="ARBA00004651"/>
    </source>
</evidence>
<sequence>MRHFRLLVVGNGVSAYGSYLNMVALNVFIYEVTDSALAAGLFMAVRLLTSVVSGWASGRLVSRYDRKRLMVGADLTQGAAMVALLVAPDGARAGLLYVLAVVTGFCSTLSGVALRSSIPEIVGGELRLRANALLATGRSLAMIAGFASAGVLVAQLGYTAAIALDAATFAVSASVLFSLPIRTNAGRRAKSDAVGKGAGAAASGKEEREPSTGSLMLLRAAPVLAVMIVVRAADGLGSSSHNVALPVYSSGLDPSHPATFISQFWATWAIGNIVAQQICSRFAGRGKWQGPGERAFAIGSCVMSAAFIVVFTGLPTVAAIAAALVAGMADGLTETAYVTRLQAAPDEQRGRLFGLSASVENTGFGLGMLVSGALLDRYSPLHVVGLLHGVAIVLCAALFVVLVRQGRQGEAASAPPAERTEPVEKEIR</sequence>
<dbReference type="GO" id="GO:0022857">
    <property type="term" value="F:transmembrane transporter activity"/>
    <property type="evidence" value="ECO:0007669"/>
    <property type="project" value="InterPro"/>
</dbReference>
<dbReference type="PANTHER" id="PTHR23513">
    <property type="entry name" value="INTEGRAL MEMBRANE EFFLUX PROTEIN-RELATED"/>
    <property type="match status" value="1"/>
</dbReference>
<organism evidence="8 9">
    <name type="scientific">Streptomyces formicae</name>
    <dbReference type="NCBI Taxonomy" id="1616117"/>
    <lineage>
        <taxon>Bacteria</taxon>
        <taxon>Bacillati</taxon>
        <taxon>Actinomycetota</taxon>
        <taxon>Actinomycetes</taxon>
        <taxon>Kitasatosporales</taxon>
        <taxon>Streptomycetaceae</taxon>
        <taxon>Streptomyces</taxon>
    </lineage>
</organism>
<evidence type="ECO:0000259" key="7">
    <source>
        <dbReference type="PROSITE" id="PS50850"/>
    </source>
</evidence>
<feature type="transmembrane region" description="Helical" evidence="6">
    <location>
        <begin position="7"/>
        <end position="30"/>
    </location>
</feature>
<dbReference type="InterPro" id="IPR022324">
    <property type="entry name" value="Bacilysin_exporter_BacE_put"/>
</dbReference>
<evidence type="ECO:0000256" key="5">
    <source>
        <dbReference type="ARBA" id="ARBA00023136"/>
    </source>
</evidence>
<evidence type="ECO:0000313" key="8">
    <source>
        <dbReference type="EMBL" id="ATL27318.1"/>
    </source>
</evidence>
<dbReference type="InterPro" id="IPR036259">
    <property type="entry name" value="MFS_trans_sf"/>
</dbReference>
<feature type="transmembrane region" description="Helical" evidence="6">
    <location>
        <begin position="135"/>
        <end position="154"/>
    </location>
</feature>
<accession>A0A291Q6Z3</accession>
<dbReference type="GO" id="GO:0005886">
    <property type="term" value="C:plasma membrane"/>
    <property type="evidence" value="ECO:0007669"/>
    <property type="project" value="UniProtKB-SubCell"/>
</dbReference>
<protein>
    <recommendedName>
        <fullName evidence="7">Major facilitator superfamily (MFS) profile domain-containing protein</fullName>
    </recommendedName>
</protein>
<dbReference type="EMBL" id="CP022685">
    <property type="protein sequence ID" value="ATL27318.1"/>
    <property type="molecule type" value="Genomic_DNA"/>
</dbReference>
<feature type="transmembrane region" description="Helical" evidence="6">
    <location>
        <begin position="94"/>
        <end position="114"/>
    </location>
</feature>
<dbReference type="RefSeq" id="WP_098242162.1">
    <property type="nucleotide sequence ID" value="NZ_CP022685.1"/>
</dbReference>
<dbReference type="KEGG" id="sfk:KY5_2300c"/>
<reference evidence="8 9" key="1">
    <citation type="submission" date="2017-08" db="EMBL/GenBank/DDBJ databases">
        <title>Complete Genome Sequence of Streptomyces formicae KY5, the formicamycin producer.</title>
        <authorList>
            <person name="Holmes N.A."/>
            <person name="Devine R."/>
            <person name="Qin Z."/>
            <person name="Seipke R.F."/>
            <person name="Wilkinson B."/>
            <person name="Hutchings M.I."/>
        </authorList>
    </citation>
    <scope>NUCLEOTIDE SEQUENCE [LARGE SCALE GENOMIC DNA]</scope>
    <source>
        <strain evidence="8 9">KY5</strain>
    </source>
</reference>
<dbReference type="Proteomes" id="UP000221011">
    <property type="component" value="Chromosome"/>
</dbReference>
<keyword evidence="2" id="KW-1003">Cell membrane</keyword>
<dbReference type="PROSITE" id="PS50850">
    <property type="entry name" value="MFS"/>
    <property type="match status" value="1"/>
</dbReference>
<evidence type="ECO:0000256" key="3">
    <source>
        <dbReference type="ARBA" id="ARBA00022692"/>
    </source>
</evidence>
<feature type="transmembrane region" description="Helical" evidence="6">
    <location>
        <begin position="381"/>
        <end position="403"/>
    </location>
</feature>
<keyword evidence="3 6" id="KW-0812">Transmembrane</keyword>
<dbReference type="Gene3D" id="1.20.1250.20">
    <property type="entry name" value="MFS general substrate transporter like domains"/>
    <property type="match status" value="1"/>
</dbReference>
<proteinExistence type="predicted"/>
<comment type="subcellular location">
    <subcellularLocation>
        <location evidence="1">Cell membrane</location>
        <topology evidence="1">Multi-pass membrane protein</topology>
    </subcellularLocation>
</comment>
<evidence type="ECO:0000313" key="9">
    <source>
        <dbReference type="Proteomes" id="UP000221011"/>
    </source>
</evidence>
<evidence type="ECO:0000256" key="4">
    <source>
        <dbReference type="ARBA" id="ARBA00022989"/>
    </source>
</evidence>
<dbReference type="PANTHER" id="PTHR23513:SF11">
    <property type="entry name" value="STAPHYLOFERRIN A TRANSPORTER"/>
    <property type="match status" value="1"/>
</dbReference>
<feature type="transmembrane region" description="Helical" evidence="6">
    <location>
        <begin position="160"/>
        <end position="181"/>
    </location>
</feature>
<evidence type="ECO:0000256" key="6">
    <source>
        <dbReference type="SAM" id="Phobius"/>
    </source>
</evidence>
<dbReference type="CDD" id="cd06173">
    <property type="entry name" value="MFS_MefA_like"/>
    <property type="match status" value="1"/>
</dbReference>
<dbReference type="PRINTS" id="PR01988">
    <property type="entry name" value="EXPORTERBACE"/>
</dbReference>
<dbReference type="SUPFAM" id="SSF103473">
    <property type="entry name" value="MFS general substrate transporter"/>
    <property type="match status" value="1"/>
</dbReference>
<keyword evidence="5 6" id="KW-0472">Membrane</keyword>
<gene>
    <name evidence="8" type="ORF">KY5_2300c</name>
</gene>
<feature type="transmembrane region" description="Helical" evidence="6">
    <location>
        <begin position="36"/>
        <end position="57"/>
    </location>
</feature>